<dbReference type="SUPFAM" id="SSF52172">
    <property type="entry name" value="CheY-like"/>
    <property type="match status" value="1"/>
</dbReference>
<dbReference type="PANTHER" id="PTHR37299:SF1">
    <property type="entry name" value="STAGE 0 SPORULATION PROTEIN A HOMOLOG"/>
    <property type="match status" value="1"/>
</dbReference>
<dbReference type="InterPro" id="IPR007492">
    <property type="entry name" value="LytTR_DNA-bd_dom"/>
</dbReference>
<dbReference type="InterPro" id="IPR046947">
    <property type="entry name" value="LytR-like"/>
</dbReference>
<dbReference type="PROSITE" id="PS50930">
    <property type="entry name" value="HTH_LYTTR"/>
    <property type="match status" value="1"/>
</dbReference>
<dbReference type="Proteomes" id="UP001611383">
    <property type="component" value="Chromosome"/>
</dbReference>
<dbReference type="PROSITE" id="PS50110">
    <property type="entry name" value="RESPONSE_REGULATORY"/>
    <property type="match status" value="1"/>
</dbReference>
<dbReference type="RefSeq" id="WP_395810637.1">
    <property type="nucleotide sequence ID" value="NZ_CP043494.1"/>
</dbReference>
<accession>A0ABY9X6C1</accession>
<sequence>MNSTACIRTLVVDDEPLAREGLRLLLASDPEISVVGEAGNGPEAVRLIREQRPDLVLLDVQMPELNGFEVLAHLGPGEVPAVIFVTAYDRYALRAFDIHALDYLLKPFRDDRFHDAVGRAKAQIRLARMSDLSQRLMSVLSTYGERDVTPPPTPAPTTAPEPWLRRLAIRDTGRVVFLDVDEIEYIEAADYYVQIHAGGKAYLHRETMQSLEARLDPERFMRIHRSAIVNSRRIRELRSEGRRDLVVVLMGGAELRVARSHREKFQHLR</sequence>
<dbReference type="Gene3D" id="3.40.50.2300">
    <property type="match status" value="1"/>
</dbReference>
<protein>
    <submittedName>
        <fullName evidence="4">Response regulator transcription factor</fullName>
    </submittedName>
</protein>
<keyword evidence="1" id="KW-0597">Phosphoprotein</keyword>
<gene>
    <name evidence="4" type="ORF">F0U60_47565</name>
</gene>
<dbReference type="InterPro" id="IPR011006">
    <property type="entry name" value="CheY-like_superfamily"/>
</dbReference>
<dbReference type="Pfam" id="PF00072">
    <property type="entry name" value="Response_reg"/>
    <property type="match status" value="1"/>
</dbReference>
<evidence type="ECO:0000259" key="2">
    <source>
        <dbReference type="PROSITE" id="PS50110"/>
    </source>
</evidence>
<dbReference type="SMART" id="SM00448">
    <property type="entry name" value="REC"/>
    <property type="match status" value="1"/>
</dbReference>
<feature type="domain" description="HTH LytTR-type" evidence="3">
    <location>
        <begin position="167"/>
        <end position="269"/>
    </location>
</feature>
<evidence type="ECO:0000313" key="5">
    <source>
        <dbReference type="Proteomes" id="UP001611383"/>
    </source>
</evidence>
<evidence type="ECO:0000313" key="4">
    <source>
        <dbReference type="EMBL" id="WNG50946.1"/>
    </source>
</evidence>
<feature type="modified residue" description="4-aspartylphosphate" evidence="1">
    <location>
        <position position="59"/>
    </location>
</feature>
<organism evidence="4 5">
    <name type="scientific">Archangium minus</name>
    <dbReference type="NCBI Taxonomy" id="83450"/>
    <lineage>
        <taxon>Bacteria</taxon>
        <taxon>Pseudomonadati</taxon>
        <taxon>Myxococcota</taxon>
        <taxon>Myxococcia</taxon>
        <taxon>Myxococcales</taxon>
        <taxon>Cystobacterineae</taxon>
        <taxon>Archangiaceae</taxon>
        <taxon>Archangium</taxon>
    </lineage>
</organism>
<dbReference type="PANTHER" id="PTHR37299">
    <property type="entry name" value="TRANSCRIPTIONAL REGULATOR-RELATED"/>
    <property type="match status" value="1"/>
</dbReference>
<evidence type="ECO:0000259" key="3">
    <source>
        <dbReference type="PROSITE" id="PS50930"/>
    </source>
</evidence>
<evidence type="ECO:0000256" key="1">
    <source>
        <dbReference type="PROSITE-ProRule" id="PRU00169"/>
    </source>
</evidence>
<name>A0ABY9X6C1_9BACT</name>
<dbReference type="Gene3D" id="2.40.50.1020">
    <property type="entry name" value="LytTr DNA-binding domain"/>
    <property type="match status" value="1"/>
</dbReference>
<reference evidence="4 5" key="1">
    <citation type="submission" date="2019-08" db="EMBL/GenBank/DDBJ databases">
        <title>Archangium and Cystobacter genomes.</title>
        <authorList>
            <person name="Chen I.-C.K."/>
            <person name="Wielgoss S."/>
        </authorList>
    </citation>
    <scope>NUCLEOTIDE SEQUENCE [LARGE SCALE GENOMIC DNA]</scope>
    <source>
        <strain evidence="4 5">Cbm 6</strain>
    </source>
</reference>
<proteinExistence type="predicted"/>
<dbReference type="SMART" id="SM00850">
    <property type="entry name" value="LytTR"/>
    <property type="match status" value="1"/>
</dbReference>
<dbReference type="EMBL" id="CP043494">
    <property type="protein sequence ID" value="WNG50946.1"/>
    <property type="molecule type" value="Genomic_DNA"/>
</dbReference>
<keyword evidence="5" id="KW-1185">Reference proteome</keyword>
<dbReference type="InterPro" id="IPR001789">
    <property type="entry name" value="Sig_transdc_resp-reg_receiver"/>
</dbReference>
<feature type="domain" description="Response regulatory" evidence="2">
    <location>
        <begin position="8"/>
        <end position="121"/>
    </location>
</feature>
<dbReference type="Pfam" id="PF04397">
    <property type="entry name" value="LytTR"/>
    <property type="match status" value="1"/>
</dbReference>